<feature type="transmembrane region" description="Helical" evidence="1">
    <location>
        <begin position="243"/>
        <end position="259"/>
    </location>
</feature>
<feature type="transmembrane region" description="Helical" evidence="1">
    <location>
        <begin position="91"/>
        <end position="111"/>
    </location>
</feature>
<dbReference type="Pfam" id="PF05940">
    <property type="entry name" value="NnrS"/>
    <property type="match status" value="1"/>
</dbReference>
<feature type="transmembrane region" description="Helical" evidence="1">
    <location>
        <begin position="152"/>
        <end position="172"/>
    </location>
</feature>
<feature type="transmembrane region" description="Helical" evidence="1">
    <location>
        <begin position="20"/>
        <end position="37"/>
    </location>
</feature>
<keyword evidence="3" id="KW-1185">Reference proteome</keyword>
<feature type="transmembrane region" description="Helical" evidence="1">
    <location>
        <begin position="178"/>
        <end position="200"/>
    </location>
</feature>
<feature type="transmembrane region" description="Helical" evidence="1">
    <location>
        <begin position="367"/>
        <end position="389"/>
    </location>
</feature>
<feature type="transmembrane region" description="Helical" evidence="1">
    <location>
        <begin position="57"/>
        <end position="79"/>
    </location>
</feature>
<evidence type="ECO:0000256" key="1">
    <source>
        <dbReference type="SAM" id="Phobius"/>
    </source>
</evidence>
<keyword evidence="1" id="KW-0472">Membrane</keyword>
<gene>
    <name evidence="2" type="ORF">LG219_05350</name>
</gene>
<keyword evidence="1" id="KW-1133">Transmembrane helix</keyword>
<feature type="transmembrane region" description="Helical" evidence="1">
    <location>
        <begin position="271"/>
        <end position="291"/>
    </location>
</feature>
<organism evidence="2 3">
    <name type="scientific">Deefgea salmonis</name>
    <dbReference type="NCBI Taxonomy" id="2875502"/>
    <lineage>
        <taxon>Bacteria</taxon>
        <taxon>Pseudomonadati</taxon>
        <taxon>Pseudomonadota</taxon>
        <taxon>Betaproteobacteria</taxon>
        <taxon>Neisseriales</taxon>
        <taxon>Chitinibacteraceae</taxon>
        <taxon>Deefgea</taxon>
    </lineage>
</organism>
<keyword evidence="1" id="KW-0812">Transmembrane</keyword>
<protein>
    <submittedName>
        <fullName evidence="2">NnrS family protein</fullName>
    </submittedName>
</protein>
<dbReference type="InterPro" id="IPR010266">
    <property type="entry name" value="NnrS"/>
</dbReference>
<proteinExistence type="predicted"/>
<dbReference type="RefSeq" id="WP_226763503.1">
    <property type="nucleotide sequence ID" value="NZ_JAJAWG010000002.1"/>
</dbReference>
<evidence type="ECO:0000313" key="2">
    <source>
        <dbReference type="EMBL" id="MCB5195713.1"/>
    </source>
</evidence>
<reference evidence="2 3" key="1">
    <citation type="submission" date="2021-10" db="EMBL/GenBank/DDBJ databases">
        <authorList>
            <person name="Chen M."/>
        </authorList>
    </citation>
    <scope>NUCLEOTIDE SEQUENCE [LARGE SCALE GENOMIC DNA]</scope>
    <source>
        <strain evidence="2 3">H3-26</strain>
    </source>
</reference>
<feature type="transmembrane region" description="Helical" evidence="1">
    <location>
        <begin position="297"/>
        <end position="324"/>
    </location>
</feature>
<name>A0ABS8BJ42_9NEIS</name>
<sequence>MFKVLLSRYQQTQLAPHRLGFLAGGVLLVLSFAWWAAQMLGRWQGLALPSAVVPMFLHGYSMTYSFFPLFMLGFIYTAGPRWLGVASPSRAVYAPIMLGYLLGGLLVLASATNTTLLSWGIVLQLTAWLAGLALWLRAIFASSVQDQLHARMVALGFALGAVGLSLALYWALSGEYSAWFAAVQIGIWGLLLPVFLAVSHRMIPFFSASALPIYTPWRPKWWLYTLVGCSLLRLVLIGFAINTLVVDAVMASILLYTTWRWDLKKSFQVKLLAMLHAAFAWAGVAMLLSVISDVLQLYGHLGLGFAPLHALTLGFFCCMLLAFVTRVTLGHSGRPLLAGGLAWTCYWLMQGVALARVVGELMPSIQALAYAVAASLAMVAILSWSRVYLPMYWQARVDGGAG</sequence>
<comment type="caution">
    <text evidence="2">The sequence shown here is derived from an EMBL/GenBank/DDBJ whole genome shotgun (WGS) entry which is preliminary data.</text>
</comment>
<evidence type="ECO:0000313" key="3">
    <source>
        <dbReference type="Proteomes" id="UP001198034"/>
    </source>
</evidence>
<feature type="transmembrane region" description="Helical" evidence="1">
    <location>
        <begin position="336"/>
        <end position="355"/>
    </location>
</feature>
<feature type="transmembrane region" description="Helical" evidence="1">
    <location>
        <begin position="117"/>
        <end position="140"/>
    </location>
</feature>
<accession>A0ABS8BJ42</accession>
<dbReference type="Proteomes" id="UP001198034">
    <property type="component" value="Unassembled WGS sequence"/>
</dbReference>
<dbReference type="EMBL" id="JAJAWG010000002">
    <property type="protein sequence ID" value="MCB5195713.1"/>
    <property type="molecule type" value="Genomic_DNA"/>
</dbReference>